<evidence type="ECO:0000313" key="2">
    <source>
        <dbReference type="Proteomes" id="UP001209878"/>
    </source>
</evidence>
<evidence type="ECO:0000313" key="1">
    <source>
        <dbReference type="EMBL" id="KAK2167977.1"/>
    </source>
</evidence>
<comment type="caution">
    <text evidence="1">The sequence shown here is derived from an EMBL/GenBank/DDBJ whole genome shotgun (WGS) entry which is preliminary data.</text>
</comment>
<protein>
    <submittedName>
        <fullName evidence="1">Uncharacterized protein</fullName>
    </submittedName>
</protein>
<gene>
    <name evidence="1" type="ORF">NP493_1248g02014</name>
</gene>
<proteinExistence type="predicted"/>
<dbReference type="AlphaFoldDB" id="A0AAD9NF51"/>
<dbReference type="EMBL" id="JAODUO010001250">
    <property type="protein sequence ID" value="KAK2167977.1"/>
    <property type="molecule type" value="Genomic_DNA"/>
</dbReference>
<accession>A0AAD9NF51</accession>
<dbReference type="Proteomes" id="UP001209878">
    <property type="component" value="Unassembled WGS sequence"/>
</dbReference>
<organism evidence="1 2">
    <name type="scientific">Ridgeia piscesae</name>
    <name type="common">Tubeworm</name>
    <dbReference type="NCBI Taxonomy" id="27915"/>
    <lineage>
        <taxon>Eukaryota</taxon>
        <taxon>Metazoa</taxon>
        <taxon>Spiralia</taxon>
        <taxon>Lophotrochozoa</taxon>
        <taxon>Annelida</taxon>
        <taxon>Polychaeta</taxon>
        <taxon>Sedentaria</taxon>
        <taxon>Canalipalpata</taxon>
        <taxon>Sabellida</taxon>
        <taxon>Siboglinidae</taxon>
        <taxon>Ridgeia</taxon>
    </lineage>
</organism>
<keyword evidence="2" id="KW-1185">Reference proteome</keyword>
<reference evidence="1" key="1">
    <citation type="journal article" date="2023" name="Mol. Biol. Evol.">
        <title>Third-Generation Sequencing Reveals the Adaptive Role of the Epigenome in Three Deep-Sea Polychaetes.</title>
        <authorList>
            <person name="Perez M."/>
            <person name="Aroh O."/>
            <person name="Sun Y."/>
            <person name="Lan Y."/>
            <person name="Juniper S.K."/>
            <person name="Young C.R."/>
            <person name="Angers B."/>
            <person name="Qian P.Y."/>
        </authorList>
    </citation>
    <scope>NUCLEOTIDE SEQUENCE</scope>
    <source>
        <strain evidence="1">R07B-5</strain>
    </source>
</reference>
<name>A0AAD9NF51_RIDPI</name>
<sequence>MFTIMQRKCIHILKVILSLSEDLNICIVCLCCILLYKCQTLVSLENYVDLCAFYCKAHLSSSNQIDSLNCVELFCYFTTKHAFEISAILEMKQCTMNVSV</sequence>